<dbReference type="Pfam" id="PF13561">
    <property type="entry name" value="adh_short_C2"/>
    <property type="match status" value="1"/>
</dbReference>
<protein>
    <submittedName>
        <fullName evidence="3">Oxidoreductase</fullName>
    </submittedName>
</protein>
<name>A0A7G1KG23_9NOCA</name>
<dbReference type="InterPro" id="IPR002347">
    <property type="entry name" value="SDR_fam"/>
</dbReference>
<dbReference type="SUPFAM" id="SSF51735">
    <property type="entry name" value="NAD(P)-binding Rossmann-fold domains"/>
    <property type="match status" value="1"/>
</dbReference>
<evidence type="ECO:0000256" key="2">
    <source>
        <dbReference type="ARBA" id="ARBA00023002"/>
    </source>
</evidence>
<dbReference type="GO" id="GO:0016491">
    <property type="term" value="F:oxidoreductase activity"/>
    <property type="evidence" value="ECO:0007669"/>
    <property type="project" value="UniProtKB-KW"/>
</dbReference>
<dbReference type="EMBL" id="AP023396">
    <property type="protein sequence ID" value="BCK54055.1"/>
    <property type="molecule type" value="Genomic_DNA"/>
</dbReference>
<dbReference type="PRINTS" id="PR00081">
    <property type="entry name" value="GDHRDH"/>
</dbReference>
<accession>A0A7G1KG23</accession>
<reference evidence="3 4" key="1">
    <citation type="submission" date="2020-08" db="EMBL/GenBank/DDBJ databases">
        <title>Genome Sequencing of Nocardia wallacei strain FMUON74 and assembly.</title>
        <authorList>
            <person name="Toyokawa M."/>
            <person name="Uesaka K."/>
        </authorList>
    </citation>
    <scope>NUCLEOTIDE SEQUENCE [LARGE SCALE GENOMIC DNA]</scope>
    <source>
        <strain evidence="3 4">FMUON74</strain>
    </source>
</reference>
<dbReference type="PANTHER" id="PTHR24321:SF8">
    <property type="entry name" value="ESTRADIOL 17-BETA-DEHYDROGENASE 8-RELATED"/>
    <property type="match status" value="1"/>
</dbReference>
<dbReference type="RefSeq" id="WP_187687371.1">
    <property type="nucleotide sequence ID" value="NZ_AP023396.1"/>
</dbReference>
<gene>
    <name evidence="3" type="ORF">NWFMUON74_18270</name>
</gene>
<sequence>MTQSHKGTAGRTYVVTGSASGIGAATAALLRDRGATVIGCDLDDAEIRADLSTPAGRRSLVDQVAGYGSVDAVLAIAGGGRTGLLETNYFGAVATLAGLRPLLARSPAPRAVAVSSSSSLAPVDERVLRACLDGDEAGAVACLAADPALGGPAGGYGAAKRALNSWVRRTAPTAEWAGAGIALNAVAPGVVDTPAAAWIFADDAVRASIETGMPQPFGGFPGRPEWVAELVCWLAGADNHFVTGQIVFADGGAEAGAVGDRHWR</sequence>
<organism evidence="3 4">
    <name type="scientific">Nocardia wallacei</name>
    <dbReference type="NCBI Taxonomy" id="480035"/>
    <lineage>
        <taxon>Bacteria</taxon>
        <taxon>Bacillati</taxon>
        <taxon>Actinomycetota</taxon>
        <taxon>Actinomycetes</taxon>
        <taxon>Mycobacteriales</taxon>
        <taxon>Nocardiaceae</taxon>
        <taxon>Nocardia</taxon>
    </lineage>
</organism>
<dbReference type="Gene3D" id="3.40.50.720">
    <property type="entry name" value="NAD(P)-binding Rossmann-like Domain"/>
    <property type="match status" value="1"/>
</dbReference>
<evidence type="ECO:0000256" key="1">
    <source>
        <dbReference type="ARBA" id="ARBA00006484"/>
    </source>
</evidence>
<dbReference type="KEGG" id="nwl:NWFMUON74_18270"/>
<dbReference type="AlphaFoldDB" id="A0A7G1KG23"/>
<keyword evidence="4" id="KW-1185">Reference proteome</keyword>
<comment type="similarity">
    <text evidence="1">Belongs to the short-chain dehydrogenases/reductases (SDR) family.</text>
</comment>
<evidence type="ECO:0000313" key="4">
    <source>
        <dbReference type="Proteomes" id="UP000516173"/>
    </source>
</evidence>
<keyword evidence="2" id="KW-0560">Oxidoreductase</keyword>
<evidence type="ECO:0000313" key="3">
    <source>
        <dbReference type="EMBL" id="BCK54055.1"/>
    </source>
</evidence>
<dbReference type="InterPro" id="IPR036291">
    <property type="entry name" value="NAD(P)-bd_dom_sf"/>
</dbReference>
<proteinExistence type="inferred from homology"/>
<dbReference type="PANTHER" id="PTHR24321">
    <property type="entry name" value="DEHYDROGENASES, SHORT CHAIN"/>
    <property type="match status" value="1"/>
</dbReference>
<dbReference type="GeneID" id="80346397"/>
<dbReference type="Proteomes" id="UP000516173">
    <property type="component" value="Chromosome"/>
</dbReference>